<reference evidence="1 2" key="1">
    <citation type="submission" date="2019-07" db="EMBL/GenBank/DDBJ databases">
        <authorList>
            <person name="Kim J."/>
        </authorList>
    </citation>
    <scope>NUCLEOTIDE SEQUENCE [LARGE SCALE GENOMIC DNA]</scope>
    <source>
        <strain evidence="1 2">G13</strain>
    </source>
</reference>
<dbReference type="Proteomes" id="UP000316330">
    <property type="component" value="Unassembled WGS sequence"/>
</dbReference>
<sequence length="126" mass="14365">MKKSTKTKDGSFSFQVDINIPSANRDAALKRLVQMLNDSGITDYRIDGMEAKQSAVQPNLLELRIRLFIENSKLIRININKGRGVKMSIPCRVLNYDSDTQLITVYHVDEKQVYTVGINEIDDFVE</sequence>
<dbReference type="AlphaFoldDB" id="A0A559JBV6"/>
<name>A0A559JBV6_9BACL</name>
<proteinExistence type="predicted"/>
<comment type="caution">
    <text evidence="1">The sequence shown here is derived from an EMBL/GenBank/DDBJ whole genome shotgun (WGS) entry which is preliminary data.</text>
</comment>
<evidence type="ECO:0000313" key="2">
    <source>
        <dbReference type="Proteomes" id="UP000316330"/>
    </source>
</evidence>
<keyword evidence="2" id="KW-1185">Reference proteome</keyword>
<gene>
    <name evidence="1" type="ORF">FPZ45_18685</name>
</gene>
<dbReference type="EMBL" id="VNJJ01000012">
    <property type="protein sequence ID" value="TVX97362.1"/>
    <property type="molecule type" value="Genomic_DNA"/>
</dbReference>
<accession>A0A559JBV6</accession>
<organism evidence="1 2">
    <name type="scientific">Cohnella terricola</name>
    <dbReference type="NCBI Taxonomy" id="1289167"/>
    <lineage>
        <taxon>Bacteria</taxon>
        <taxon>Bacillati</taxon>
        <taxon>Bacillota</taxon>
        <taxon>Bacilli</taxon>
        <taxon>Bacillales</taxon>
        <taxon>Paenibacillaceae</taxon>
        <taxon>Cohnella</taxon>
    </lineage>
</organism>
<dbReference type="OrthoDB" id="2655795at2"/>
<evidence type="ECO:0000313" key="1">
    <source>
        <dbReference type="EMBL" id="TVX97362.1"/>
    </source>
</evidence>
<dbReference type="RefSeq" id="WP_144705275.1">
    <property type="nucleotide sequence ID" value="NZ_VNJJ01000012.1"/>
</dbReference>
<protein>
    <submittedName>
        <fullName evidence="1">Uncharacterized protein</fullName>
    </submittedName>
</protein>